<sequence length="538" mass="58390">MTLPEAWVLGAGPFREIGQPRVTATSPNGDLIAVGGGLGSAQWHGRTASRGSGSHPLAVYRTDDLTCIHQVTSRWPAQSVAFHPTLPLVAFGTGSYDGGWSYEGELLLLDLTTGNAVSLLEHPRQVRQITWRSPETLDLVLAIPCDADEQRFGTTSLACSISRDDWDRAAVGMLRMPYGEKAVPEQPPTDTAAAVAAVSHLCRQRGQVWAARRGVWAVEGLADGRILTTLEGVGLECWSGTTGQLLWQVPVDGTGCQIRVLPGGRTALVLTQAPRRYREGRWIRDPSVVLEIDLDDGAVRKTHKSSCPAVLVSRTDGSWALRDTDHDRRSRTAGEVTFGPPADSATTIQLGRYDLFNHFFDIRYAPELLFLQGRRGEPWRGKWVVAVDAPTGRVRRLFPLEWDAPRGRHLFGGSGAYLDDTAGPALVHSGAVHDRAGLLPGNAFVLRRRYPTGEPQWIFTADREATALDADDTFVYVVFNSGELIVLKAEDGVVHVRQELRIAGRPVVPLSLARVGAGRLAIGTLDGQVLVVPVDAPA</sequence>
<comment type="caution">
    <text evidence="1">The sequence shown here is derived from an EMBL/GenBank/DDBJ whole genome shotgun (WGS) entry which is preliminary data.</text>
</comment>
<evidence type="ECO:0000313" key="2">
    <source>
        <dbReference type="Proteomes" id="UP000317685"/>
    </source>
</evidence>
<organism evidence="1 2">
    <name type="scientific">Micromonospora taraxaci</name>
    <dbReference type="NCBI Taxonomy" id="1316803"/>
    <lineage>
        <taxon>Bacteria</taxon>
        <taxon>Bacillati</taxon>
        <taxon>Actinomycetota</taxon>
        <taxon>Actinomycetes</taxon>
        <taxon>Micromonosporales</taxon>
        <taxon>Micromonosporaceae</taxon>
        <taxon>Micromonospora</taxon>
    </lineage>
</organism>
<dbReference type="OrthoDB" id="3635325at2"/>
<dbReference type="SUPFAM" id="SSF51004">
    <property type="entry name" value="C-terminal (heme d1) domain of cytochrome cd1-nitrite reductase"/>
    <property type="match status" value="1"/>
</dbReference>
<dbReference type="AlphaFoldDB" id="A0A561W7T3"/>
<proteinExistence type="predicted"/>
<reference evidence="1 2" key="1">
    <citation type="submission" date="2019-06" db="EMBL/GenBank/DDBJ databases">
        <title>Sequencing the genomes of 1000 actinobacteria strains.</title>
        <authorList>
            <person name="Klenk H.-P."/>
        </authorList>
    </citation>
    <scope>NUCLEOTIDE SEQUENCE [LARGE SCALE GENOMIC DNA]</scope>
    <source>
        <strain evidence="1 2">DSM 45885</strain>
    </source>
</reference>
<dbReference type="InterPro" id="IPR011048">
    <property type="entry name" value="Haem_d1_sf"/>
</dbReference>
<dbReference type="SUPFAM" id="SSF69322">
    <property type="entry name" value="Tricorn protease domain 2"/>
    <property type="match status" value="1"/>
</dbReference>
<dbReference type="Gene3D" id="2.130.10.10">
    <property type="entry name" value="YVTN repeat-like/Quinoprotein amine dehydrogenase"/>
    <property type="match status" value="1"/>
</dbReference>
<dbReference type="GeneID" id="300130785"/>
<accession>A0A561W7T3</accession>
<keyword evidence="2" id="KW-1185">Reference proteome</keyword>
<name>A0A561W7T3_9ACTN</name>
<protein>
    <submittedName>
        <fullName evidence="1">Uncharacterized protein</fullName>
    </submittedName>
</protein>
<dbReference type="EMBL" id="VIWZ01000001">
    <property type="protein sequence ID" value="TWG19938.1"/>
    <property type="molecule type" value="Genomic_DNA"/>
</dbReference>
<dbReference type="InterPro" id="IPR015943">
    <property type="entry name" value="WD40/YVTN_repeat-like_dom_sf"/>
</dbReference>
<dbReference type="RefSeq" id="WP_145784924.1">
    <property type="nucleotide sequence ID" value="NZ_VIWZ01000001.1"/>
</dbReference>
<evidence type="ECO:0000313" key="1">
    <source>
        <dbReference type="EMBL" id="TWG19938.1"/>
    </source>
</evidence>
<gene>
    <name evidence="1" type="ORF">FHU34_115331</name>
</gene>
<dbReference type="Proteomes" id="UP000317685">
    <property type="component" value="Unassembled WGS sequence"/>
</dbReference>